<comment type="function">
    <text evidence="7">SNARE involved in targeting and fusion of ER-derived transport vesicles with the Golgi complex as well as Golgi-derived retrograde transport vesicles with the ER.</text>
</comment>
<dbReference type="Pfam" id="PF13774">
    <property type="entry name" value="Longin"/>
    <property type="match status" value="1"/>
</dbReference>
<dbReference type="GO" id="GO:0005484">
    <property type="term" value="F:SNAP receptor activity"/>
    <property type="evidence" value="ECO:0007669"/>
    <property type="project" value="InterPro"/>
</dbReference>
<comment type="subcellular location">
    <subcellularLocation>
        <location evidence="1">Endoplasmic reticulum membrane</location>
        <topology evidence="1">Single-pass type IV membrane protein</topology>
    </subcellularLocation>
    <subcellularLocation>
        <location evidence="8">Golgi apparatus</location>
        <location evidence="8">cis-Golgi network membrane</location>
    </subcellularLocation>
    <subcellularLocation>
        <location evidence="2">Melanosome</location>
    </subcellularLocation>
</comment>
<feature type="non-terminal residue" evidence="9">
    <location>
        <position position="213"/>
    </location>
</feature>
<evidence type="ECO:0000256" key="8">
    <source>
        <dbReference type="ARBA" id="ARBA00024188"/>
    </source>
</evidence>
<dbReference type="GO" id="GO:0015031">
    <property type="term" value="P:protein transport"/>
    <property type="evidence" value="ECO:0007669"/>
    <property type="project" value="UniProtKB-KW"/>
</dbReference>
<evidence type="ECO:0000256" key="5">
    <source>
        <dbReference type="ARBA" id="ARBA00023054"/>
    </source>
</evidence>
<sequence length="213" mass="24367">MIYFATLIRVSDGLALSASTDLDTTFEVKESKKRLKLLSRKVGQLPARCTTKIGTYCIHFIRTGSLCTMMICSSQYPEILAFSFLTELQREFLLQYKNEDIQRAKRPYTFVEFDMFIQKMKQRYSNTNSLTSRINVSDISEDLKQSPPYEIKSSELMQSNGAPETKYKSSGKVHMIAPLTWLGYLTGALCCVCAFLNILRFIPLFGYYGVETE</sequence>
<evidence type="ECO:0000256" key="6">
    <source>
        <dbReference type="ARBA" id="ARBA00023136"/>
    </source>
</evidence>
<dbReference type="CDD" id="cd14824">
    <property type="entry name" value="Longin"/>
    <property type="match status" value="1"/>
</dbReference>
<dbReference type="SMART" id="SM01270">
    <property type="entry name" value="Longin"/>
    <property type="match status" value="1"/>
</dbReference>
<dbReference type="OrthoDB" id="1719357at2759"/>
<dbReference type="GO" id="GO:0005789">
    <property type="term" value="C:endoplasmic reticulum membrane"/>
    <property type="evidence" value="ECO:0007669"/>
    <property type="project" value="UniProtKB-SubCell"/>
</dbReference>
<name>A0A6S7JT51_PARCT</name>
<keyword evidence="6" id="KW-0472">Membrane</keyword>
<evidence type="ECO:0000256" key="2">
    <source>
        <dbReference type="ARBA" id="ARBA00004223"/>
    </source>
</evidence>
<protein>
    <submittedName>
        <fullName evidence="9">Vesicle-trafficking SEC22a</fullName>
    </submittedName>
</protein>
<evidence type="ECO:0000256" key="1">
    <source>
        <dbReference type="ARBA" id="ARBA00004163"/>
    </source>
</evidence>
<evidence type="ECO:0000256" key="7">
    <source>
        <dbReference type="ARBA" id="ARBA00024173"/>
    </source>
</evidence>
<dbReference type="GO" id="GO:0005794">
    <property type="term" value="C:Golgi apparatus"/>
    <property type="evidence" value="ECO:0007669"/>
    <property type="project" value="UniProtKB-SubCell"/>
</dbReference>
<dbReference type="Gene3D" id="3.30.450.50">
    <property type="entry name" value="Longin domain"/>
    <property type="match status" value="1"/>
</dbReference>
<evidence type="ECO:0000256" key="3">
    <source>
        <dbReference type="ARBA" id="ARBA00008025"/>
    </source>
</evidence>
<evidence type="ECO:0000256" key="4">
    <source>
        <dbReference type="ARBA" id="ARBA00022927"/>
    </source>
</evidence>
<dbReference type="PANTHER" id="PTHR45837">
    <property type="entry name" value="VESICLE-TRAFFICKING PROTEIN SEC22B"/>
    <property type="match status" value="1"/>
</dbReference>
<dbReference type="EMBL" id="CACRXK020019976">
    <property type="protein sequence ID" value="CAB4034268.1"/>
    <property type="molecule type" value="Genomic_DNA"/>
</dbReference>
<accession>A0A6S7JT51</accession>
<evidence type="ECO:0000313" key="10">
    <source>
        <dbReference type="Proteomes" id="UP001152795"/>
    </source>
</evidence>
<dbReference type="SUPFAM" id="SSF64356">
    <property type="entry name" value="SNARE-like"/>
    <property type="match status" value="1"/>
</dbReference>
<dbReference type="GO" id="GO:0006890">
    <property type="term" value="P:retrograde vesicle-mediated transport, Golgi to endoplasmic reticulum"/>
    <property type="evidence" value="ECO:0007669"/>
    <property type="project" value="InterPro"/>
</dbReference>
<organism evidence="9 10">
    <name type="scientific">Paramuricea clavata</name>
    <name type="common">Red gorgonian</name>
    <name type="synonym">Violescent sea-whip</name>
    <dbReference type="NCBI Taxonomy" id="317549"/>
    <lineage>
        <taxon>Eukaryota</taxon>
        <taxon>Metazoa</taxon>
        <taxon>Cnidaria</taxon>
        <taxon>Anthozoa</taxon>
        <taxon>Octocorallia</taxon>
        <taxon>Malacalcyonacea</taxon>
        <taxon>Plexauridae</taxon>
        <taxon>Paramuricea</taxon>
    </lineage>
</organism>
<dbReference type="PROSITE" id="PS50859">
    <property type="entry name" value="LONGIN"/>
    <property type="match status" value="1"/>
</dbReference>
<keyword evidence="5" id="KW-0175">Coiled coil</keyword>
<dbReference type="GO" id="GO:0006888">
    <property type="term" value="P:endoplasmic reticulum to Golgi vesicle-mediated transport"/>
    <property type="evidence" value="ECO:0007669"/>
    <property type="project" value="InterPro"/>
</dbReference>
<keyword evidence="4" id="KW-0653">Protein transport</keyword>
<dbReference type="InterPro" id="IPR011012">
    <property type="entry name" value="Longin-like_dom_sf"/>
</dbReference>
<reference evidence="9" key="1">
    <citation type="submission" date="2020-04" db="EMBL/GenBank/DDBJ databases">
        <authorList>
            <person name="Alioto T."/>
            <person name="Alioto T."/>
            <person name="Gomez Garrido J."/>
        </authorList>
    </citation>
    <scope>NUCLEOTIDE SEQUENCE</scope>
    <source>
        <strain evidence="9">A484AB</strain>
    </source>
</reference>
<proteinExistence type="inferred from homology"/>
<keyword evidence="10" id="KW-1185">Reference proteome</keyword>
<dbReference type="InterPro" id="IPR044565">
    <property type="entry name" value="Sec22"/>
</dbReference>
<dbReference type="InterPro" id="IPR010908">
    <property type="entry name" value="Longin_dom"/>
</dbReference>
<dbReference type="AlphaFoldDB" id="A0A6S7JT51"/>
<gene>
    <name evidence="9" type="ORF">PACLA_8A029607</name>
</gene>
<keyword evidence="4" id="KW-0813">Transport</keyword>
<comment type="caution">
    <text evidence="9">The sequence shown here is derived from an EMBL/GenBank/DDBJ whole genome shotgun (WGS) entry which is preliminary data.</text>
</comment>
<evidence type="ECO:0000313" key="9">
    <source>
        <dbReference type="EMBL" id="CAB4034268.1"/>
    </source>
</evidence>
<dbReference type="Proteomes" id="UP001152795">
    <property type="component" value="Unassembled WGS sequence"/>
</dbReference>
<comment type="similarity">
    <text evidence="3">Belongs to the synaptobrevin family.</text>
</comment>